<dbReference type="OMA" id="QTFNIND"/>
<accession>A0A3Q2DDH6</accession>
<keyword evidence="7" id="KW-1185">Reference proteome</keyword>
<name>A0A3Q2DDH6_CYPVA</name>
<dbReference type="Ensembl" id="ENSCVAT00000025521.1">
    <property type="protein sequence ID" value="ENSCVAP00000016978.1"/>
    <property type="gene ID" value="ENSCVAG00000020025.1"/>
</dbReference>
<dbReference type="Pfam" id="PF17791">
    <property type="entry name" value="MG3"/>
    <property type="match status" value="1"/>
</dbReference>
<dbReference type="Gene3D" id="2.60.40.1940">
    <property type="match status" value="1"/>
</dbReference>
<dbReference type="GO" id="GO:0005576">
    <property type="term" value="C:extracellular region"/>
    <property type="evidence" value="ECO:0007669"/>
    <property type="project" value="UniProtKB-SubCell"/>
</dbReference>
<feature type="domain" description="Complement C3/4/5 macroglobulin" evidence="4">
    <location>
        <begin position="27"/>
        <end position="126"/>
    </location>
</feature>
<keyword evidence="3" id="KW-1015">Disulfide bond</keyword>
<evidence type="ECO:0000313" key="7">
    <source>
        <dbReference type="Proteomes" id="UP000265020"/>
    </source>
</evidence>
<dbReference type="Pfam" id="PF17790">
    <property type="entry name" value="MG1"/>
    <property type="match status" value="1"/>
</dbReference>
<dbReference type="InterPro" id="IPR041425">
    <property type="entry name" value="C3/4/5_MG1"/>
</dbReference>
<proteinExistence type="predicted"/>
<dbReference type="PANTHER" id="PTHR11412">
    <property type="entry name" value="MACROGLOBULIN / COMPLEMENT"/>
    <property type="match status" value="1"/>
</dbReference>
<protein>
    <recommendedName>
        <fullName evidence="8">Macroglobulin domain-containing protein</fullName>
    </recommendedName>
</protein>
<dbReference type="FunFam" id="2.60.40.1940:FF:000001">
    <property type="entry name" value="Complement component C3"/>
    <property type="match status" value="1"/>
</dbReference>
<comment type="subcellular location">
    <subcellularLocation>
        <location evidence="1">Secreted</location>
    </subcellularLocation>
</comment>
<evidence type="ECO:0000259" key="4">
    <source>
        <dbReference type="Pfam" id="PF17790"/>
    </source>
</evidence>
<dbReference type="STRING" id="28743.ENSCVAP00000016978"/>
<dbReference type="PANTHER" id="PTHR11412:SF81">
    <property type="entry name" value="COMPLEMENT C3"/>
    <property type="match status" value="1"/>
</dbReference>
<reference evidence="6" key="2">
    <citation type="submission" date="2025-09" db="UniProtKB">
        <authorList>
            <consortium name="Ensembl"/>
        </authorList>
    </citation>
    <scope>IDENTIFICATION</scope>
</reference>
<dbReference type="AlphaFoldDB" id="A0A3Q2DDH6"/>
<keyword evidence="2" id="KW-0964">Secreted</keyword>
<evidence type="ECO:0008006" key="8">
    <source>
        <dbReference type="Google" id="ProtNLM"/>
    </source>
</evidence>
<organism evidence="6 7">
    <name type="scientific">Cyprinodon variegatus</name>
    <name type="common">Sheepshead minnow</name>
    <dbReference type="NCBI Taxonomy" id="28743"/>
    <lineage>
        <taxon>Eukaryota</taxon>
        <taxon>Metazoa</taxon>
        <taxon>Chordata</taxon>
        <taxon>Craniata</taxon>
        <taxon>Vertebrata</taxon>
        <taxon>Euteleostomi</taxon>
        <taxon>Actinopterygii</taxon>
        <taxon>Neopterygii</taxon>
        <taxon>Teleostei</taxon>
        <taxon>Neoteleostei</taxon>
        <taxon>Acanthomorphata</taxon>
        <taxon>Ovalentaria</taxon>
        <taxon>Atherinomorphae</taxon>
        <taxon>Cyprinodontiformes</taxon>
        <taxon>Cyprinodontidae</taxon>
        <taxon>Cyprinodon</taxon>
    </lineage>
</organism>
<dbReference type="InterPro" id="IPR041555">
    <property type="entry name" value="MG3"/>
</dbReference>
<reference evidence="6" key="1">
    <citation type="submission" date="2025-08" db="UniProtKB">
        <authorList>
            <consortium name="Ensembl"/>
        </authorList>
    </citation>
    <scope>IDENTIFICATION</scope>
</reference>
<feature type="domain" description="Macroglobulin" evidence="5">
    <location>
        <begin position="208"/>
        <end position="291"/>
    </location>
</feature>
<dbReference type="Gene3D" id="2.60.40.1930">
    <property type="match status" value="2"/>
</dbReference>
<dbReference type="Proteomes" id="UP000265020">
    <property type="component" value="Unassembled WGS sequence"/>
</dbReference>
<sequence>MGSIRRMHWFQLWLMTLKLFFSTVFRFVMSAPNLLRVGIQENIFIEIQEKASQEDVNVTISAMNHPTKSTTFASTSVTLTKQRNFQELVKLVIPAENSIRQRDVKQYVTLQAQFPGQLLEKVVLVSFQSGYIFIQTDKPIYTPSSKHTCLFQTPGGVVIDFKTISLRSGIYSGNYVLGNIVSFGNWKVVAKFHSHAAESFTAEFEVKEYVLPSFEVKLLPPPESPFFYVDSKELKITIKATYVFGKEVDGSAYVVFGRISGDEKKSFPNSLQRVPIQSGDGEVKLLREHITENIDELVGSSIYVSVSVLTESGKRHCI</sequence>
<evidence type="ECO:0000256" key="1">
    <source>
        <dbReference type="ARBA" id="ARBA00004613"/>
    </source>
</evidence>
<evidence type="ECO:0000256" key="2">
    <source>
        <dbReference type="ARBA" id="ARBA00022525"/>
    </source>
</evidence>
<evidence type="ECO:0000256" key="3">
    <source>
        <dbReference type="ARBA" id="ARBA00023157"/>
    </source>
</evidence>
<dbReference type="GeneTree" id="ENSGT00940000154063"/>
<evidence type="ECO:0000259" key="5">
    <source>
        <dbReference type="Pfam" id="PF17791"/>
    </source>
</evidence>
<evidence type="ECO:0000313" key="6">
    <source>
        <dbReference type="Ensembl" id="ENSCVAP00000016978.1"/>
    </source>
</evidence>
<dbReference type="InterPro" id="IPR050473">
    <property type="entry name" value="A2M/Complement_sys"/>
</dbReference>